<evidence type="ECO:0000313" key="3">
    <source>
        <dbReference type="Proteomes" id="UP000789396"/>
    </source>
</evidence>
<dbReference type="Proteomes" id="UP000789396">
    <property type="component" value="Unassembled WGS sequence"/>
</dbReference>
<sequence>TQVYSSETSTLSGRPPSNIWTYVTKGEKKSSGHYSATCKCEKFWSIGKPREIESHIANHCPSATKDIKCYYLNLITSRTSSNKRQKTSTSSSKDEDIENSEQELYTEISENIINNNSITEYSNNEYEDQELNNEYEDQELNNEYKDQELDNKELDNEELDNDKSNEKLDIEENNSQSLTKNLNFVNNNQNYKE</sequence>
<feature type="compositionally biased region" description="Polar residues" evidence="1">
    <location>
        <begin position="173"/>
        <end position="193"/>
    </location>
</feature>
<comment type="caution">
    <text evidence="2">The sequence shown here is derived from an EMBL/GenBank/DDBJ whole genome shotgun (WGS) entry which is preliminary data.</text>
</comment>
<protein>
    <submittedName>
        <fullName evidence="2">15182_t:CDS:1</fullName>
    </submittedName>
</protein>
<name>A0A9N9CLS7_9GLOM</name>
<evidence type="ECO:0000313" key="2">
    <source>
        <dbReference type="EMBL" id="CAG8605889.1"/>
    </source>
</evidence>
<feature type="region of interest" description="Disordered" evidence="1">
    <location>
        <begin position="80"/>
        <end position="102"/>
    </location>
</feature>
<feature type="compositionally biased region" description="Basic and acidic residues" evidence="1">
    <location>
        <begin position="161"/>
        <end position="170"/>
    </location>
</feature>
<evidence type="ECO:0000256" key="1">
    <source>
        <dbReference type="SAM" id="MobiDB-lite"/>
    </source>
</evidence>
<dbReference type="EMBL" id="CAJVPZ010009166">
    <property type="protein sequence ID" value="CAG8605889.1"/>
    <property type="molecule type" value="Genomic_DNA"/>
</dbReference>
<accession>A0A9N9CLS7</accession>
<feature type="compositionally biased region" description="Basic and acidic residues" evidence="1">
    <location>
        <begin position="145"/>
        <end position="154"/>
    </location>
</feature>
<reference evidence="2" key="1">
    <citation type="submission" date="2021-06" db="EMBL/GenBank/DDBJ databases">
        <authorList>
            <person name="Kallberg Y."/>
            <person name="Tangrot J."/>
            <person name="Rosling A."/>
        </authorList>
    </citation>
    <scope>NUCLEOTIDE SEQUENCE</scope>
    <source>
        <strain evidence="2">IN212</strain>
    </source>
</reference>
<feature type="region of interest" description="Disordered" evidence="1">
    <location>
        <begin position="145"/>
        <end position="193"/>
    </location>
</feature>
<feature type="non-terminal residue" evidence="2">
    <location>
        <position position="193"/>
    </location>
</feature>
<proteinExistence type="predicted"/>
<gene>
    <name evidence="2" type="ORF">RFULGI_LOCUS6786</name>
</gene>
<dbReference type="OrthoDB" id="10544944at2759"/>
<organism evidence="2 3">
    <name type="scientific">Racocetra fulgida</name>
    <dbReference type="NCBI Taxonomy" id="60492"/>
    <lineage>
        <taxon>Eukaryota</taxon>
        <taxon>Fungi</taxon>
        <taxon>Fungi incertae sedis</taxon>
        <taxon>Mucoromycota</taxon>
        <taxon>Glomeromycotina</taxon>
        <taxon>Glomeromycetes</taxon>
        <taxon>Diversisporales</taxon>
        <taxon>Gigasporaceae</taxon>
        <taxon>Racocetra</taxon>
    </lineage>
</organism>
<keyword evidence="3" id="KW-1185">Reference proteome</keyword>
<dbReference type="AlphaFoldDB" id="A0A9N9CLS7"/>